<feature type="transmembrane region" description="Helical" evidence="1">
    <location>
        <begin position="12"/>
        <end position="37"/>
    </location>
</feature>
<evidence type="ECO:0000313" key="3">
    <source>
        <dbReference type="EMBL" id="SVA57936.1"/>
    </source>
</evidence>
<dbReference type="EMBL" id="UINC01013403">
    <property type="protein sequence ID" value="SVA57936.1"/>
    <property type="molecule type" value="Genomic_DNA"/>
</dbReference>
<feature type="transmembrane region" description="Helical" evidence="1">
    <location>
        <begin position="128"/>
        <end position="145"/>
    </location>
</feature>
<reference evidence="3" key="1">
    <citation type="submission" date="2018-05" db="EMBL/GenBank/DDBJ databases">
        <authorList>
            <person name="Lanie J.A."/>
            <person name="Ng W.-L."/>
            <person name="Kazmierczak K.M."/>
            <person name="Andrzejewski T.M."/>
            <person name="Davidsen T.M."/>
            <person name="Wayne K.J."/>
            <person name="Tettelin H."/>
            <person name="Glass J.I."/>
            <person name="Rusch D."/>
            <person name="Podicherti R."/>
            <person name="Tsui H.-C.T."/>
            <person name="Winkler M.E."/>
        </authorList>
    </citation>
    <scope>NUCLEOTIDE SEQUENCE</scope>
</reference>
<feature type="transmembrane region" description="Helical" evidence="1">
    <location>
        <begin position="43"/>
        <end position="66"/>
    </location>
</feature>
<dbReference type="Pfam" id="PF02517">
    <property type="entry name" value="Rce1-like"/>
    <property type="match status" value="1"/>
</dbReference>
<dbReference type="InterPro" id="IPR003675">
    <property type="entry name" value="Rce1/LyrA-like_dom"/>
</dbReference>
<dbReference type="AlphaFoldDB" id="A0A381WZI1"/>
<gene>
    <name evidence="3" type="ORF">METZ01_LOCUS110790</name>
</gene>
<feature type="domain" description="CAAX prenyl protease 2/Lysostaphin resistance protein A-like" evidence="2">
    <location>
        <begin position="131"/>
        <end position="218"/>
    </location>
</feature>
<feature type="transmembrane region" description="Helical" evidence="1">
    <location>
        <begin position="165"/>
        <end position="182"/>
    </location>
</feature>
<dbReference type="GO" id="GO:0004175">
    <property type="term" value="F:endopeptidase activity"/>
    <property type="evidence" value="ECO:0007669"/>
    <property type="project" value="UniProtKB-ARBA"/>
</dbReference>
<keyword evidence="1" id="KW-0812">Transmembrane</keyword>
<accession>A0A381WZI1</accession>
<dbReference type="PANTHER" id="PTHR43592">
    <property type="entry name" value="CAAX AMINO TERMINAL PROTEASE"/>
    <property type="match status" value="1"/>
</dbReference>
<keyword evidence="1" id="KW-1133">Transmembrane helix</keyword>
<evidence type="ECO:0000256" key="1">
    <source>
        <dbReference type="SAM" id="Phobius"/>
    </source>
</evidence>
<dbReference type="GO" id="GO:0080120">
    <property type="term" value="P:CAAX-box protein maturation"/>
    <property type="evidence" value="ECO:0007669"/>
    <property type="project" value="UniProtKB-ARBA"/>
</dbReference>
<dbReference type="PANTHER" id="PTHR43592:SF15">
    <property type="entry name" value="CAAX AMINO TERMINAL PROTEASE FAMILY PROTEIN"/>
    <property type="match status" value="1"/>
</dbReference>
<name>A0A381WZI1_9ZZZZ</name>
<keyword evidence="1" id="KW-0472">Membrane</keyword>
<evidence type="ECO:0000259" key="2">
    <source>
        <dbReference type="Pfam" id="PF02517"/>
    </source>
</evidence>
<proteinExistence type="predicted"/>
<protein>
    <recommendedName>
        <fullName evidence="2">CAAX prenyl protease 2/Lysostaphin resistance protein A-like domain-containing protein</fullName>
    </recommendedName>
</protein>
<organism evidence="3">
    <name type="scientific">marine metagenome</name>
    <dbReference type="NCBI Taxonomy" id="408172"/>
    <lineage>
        <taxon>unclassified sequences</taxon>
        <taxon>metagenomes</taxon>
        <taxon>ecological metagenomes</taxon>
    </lineage>
</organism>
<feature type="transmembrane region" description="Helical" evidence="1">
    <location>
        <begin position="233"/>
        <end position="253"/>
    </location>
</feature>
<sequence length="270" mass="30394">MNKLFTIRSVFTIVIASLFIGFAGVALVLSVSTALFPETDSRLLTILSIFIGQGIIVLPVFTIVYLKNKSFTHSFRLKPIPINSVFPIVILSLGTIILSDEVDRLIGIVLPRPDYIEKLAELFQFDSPLYALLLIVATVLIAPLSEEVLFRGFLQQFLEVHWKDVTKAVLITSLFFAAVHMNPGWIIQIYLLGIILGYLAWRTGSIFPGLILHSLNNGLALIMENIQAPWFNYYTWKNHVSPLFLLIAVFLIYRGYKTINSSFVGTMVKQ</sequence>